<proteinExistence type="predicted"/>
<dbReference type="Proteomes" id="UP000015241">
    <property type="component" value="Unassembled WGS sequence"/>
</dbReference>
<dbReference type="OrthoDB" id="10585354at2759"/>
<dbReference type="HOGENOM" id="CLU_1209850_0_0_1"/>
<organism evidence="2 3">
    <name type="scientific">Fomitopsis schrenkii</name>
    <name type="common">Brown rot fungus</name>
    <dbReference type="NCBI Taxonomy" id="2126942"/>
    <lineage>
        <taxon>Eukaryota</taxon>
        <taxon>Fungi</taxon>
        <taxon>Dikarya</taxon>
        <taxon>Basidiomycota</taxon>
        <taxon>Agaricomycotina</taxon>
        <taxon>Agaricomycetes</taxon>
        <taxon>Polyporales</taxon>
        <taxon>Fomitopsis</taxon>
    </lineage>
</organism>
<keyword evidence="3" id="KW-1185">Reference proteome</keyword>
<protein>
    <submittedName>
        <fullName evidence="2">Uncharacterized protein</fullName>
    </submittedName>
</protein>
<evidence type="ECO:0000256" key="1">
    <source>
        <dbReference type="SAM" id="MobiDB-lite"/>
    </source>
</evidence>
<feature type="region of interest" description="Disordered" evidence="1">
    <location>
        <begin position="97"/>
        <end position="121"/>
    </location>
</feature>
<dbReference type="InParanoid" id="S8EDQ0"/>
<accession>S8EDQ0</accession>
<evidence type="ECO:0000313" key="2">
    <source>
        <dbReference type="EMBL" id="EPT03127.1"/>
    </source>
</evidence>
<dbReference type="AlphaFoldDB" id="S8EDQ0"/>
<name>S8EDQ0_FOMSC</name>
<dbReference type="EMBL" id="KE504131">
    <property type="protein sequence ID" value="EPT03127.1"/>
    <property type="molecule type" value="Genomic_DNA"/>
</dbReference>
<evidence type="ECO:0000313" key="3">
    <source>
        <dbReference type="Proteomes" id="UP000015241"/>
    </source>
</evidence>
<sequence length="229" mass="24815">MLNAAHPRFLSATPPARFPLVPSAPTCCDQLDVLLASRPHSGQTMSAHVKASTGFRSVHCLSEHLHSHCSTRSPAAELRIARAVSAAQCGLQRSEMFERTPVSPSTSREQVHSRPCPSAHLTNVHARTPTHVGERSGLAHRHPARPRTGCGIGPAFHRVEDCPRQMSITRKYVPYSPRSSPPALDPARDPAKTDLALYMTSCVVAEARGIASQGTMLLHPDAPLLWRGL</sequence>
<gene>
    <name evidence="2" type="ORF">FOMPIDRAFT_1047122</name>
</gene>
<reference evidence="2 3" key="1">
    <citation type="journal article" date="2012" name="Science">
        <title>The Paleozoic origin of enzymatic lignin decomposition reconstructed from 31 fungal genomes.</title>
        <authorList>
            <person name="Floudas D."/>
            <person name="Binder M."/>
            <person name="Riley R."/>
            <person name="Barry K."/>
            <person name="Blanchette R.A."/>
            <person name="Henrissat B."/>
            <person name="Martinez A.T."/>
            <person name="Otillar R."/>
            <person name="Spatafora J.W."/>
            <person name="Yadav J.S."/>
            <person name="Aerts A."/>
            <person name="Benoit I."/>
            <person name="Boyd A."/>
            <person name="Carlson A."/>
            <person name="Copeland A."/>
            <person name="Coutinho P.M."/>
            <person name="de Vries R.P."/>
            <person name="Ferreira P."/>
            <person name="Findley K."/>
            <person name="Foster B."/>
            <person name="Gaskell J."/>
            <person name="Glotzer D."/>
            <person name="Gorecki P."/>
            <person name="Heitman J."/>
            <person name="Hesse C."/>
            <person name="Hori C."/>
            <person name="Igarashi K."/>
            <person name="Jurgens J.A."/>
            <person name="Kallen N."/>
            <person name="Kersten P."/>
            <person name="Kohler A."/>
            <person name="Kuees U."/>
            <person name="Kumar T.K.A."/>
            <person name="Kuo A."/>
            <person name="LaButti K."/>
            <person name="Larrondo L.F."/>
            <person name="Lindquist E."/>
            <person name="Ling A."/>
            <person name="Lombard V."/>
            <person name="Lucas S."/>
            <person name="Lundell T."/>
            <person name="Martin R."/>
            <person name="McLaughlin D.J."/>
            <person name="Morgenstern I."/>
            <person name="Morin E."/>
            <person name="Murat C."/>
            <person name="Nagy L.G."/>
            <person name="Nolan M."/>
            <person name="Ohm R.A."/>
            <person name="Patyshakuliyeva A."/>
            <person name="Rokas A."/>
            <person name="Ruiz-Duenas F.J."/>
            <person name="Sabat G."/>
            <person name="Salamov A."/>
            <person name="Samejima M."/>
            <person name="Schmutz J."/>
            <person name="Slot J.C."/>
            <person name="St John F."/>
            <person name="Stenlid J."/>
            <person name="Sun H."/>
            <person name="Sun S."/>
            <person name="Syed K."/>
            <person name="Tsang A."/>
            <person name="Wiebenga A."/>
            <person name="Young D."/>
            <person name="Pisabarro A."/>
            <person name="Eastwood D.C."/>
            <person name="Martin F."/>
            <person name="Cullen D."/>
            <person name="Grigoriev I.V."/>
            <person name="Hibbett D.S."/>
        </authorList>
    </citation>
    <scope>NUCLEOTIDE SEQUENCE</scope>
    <source>
        <strain evidence="3">FP-58527</strain>
    </source>
</reference>